<organism evidence="1">
    <name type="scientific">Alicyclobacillus phage KKP_3916</name>
    <dbReference type="NCBI Taxonomy" id="3040651"/>
    <lineage>
        <taxon>Viruses</taxon>
        <taxon>Duplodnaviria</taxon>
        <taxon>Heunggongvirae</taxon>
        <taxon>Uroviricota</taxon>
        <taxon>Caudoviricetes</taxon>
    </lineage>
</organism>
<evidence type="ECO:0000313" key="1">
    <source>
        <dbReference type="EMBL" id="WJJ55366.1"/>
    </source>
</evidence>
<protein>
    <submittedName>
        <fullName evidence="1">Uncharacterized protein</fullName>
    </submittedName>
</protein>
<dbReference type="EMBL" id="OQ846916">
    <property type="protein sequence ID" value="WJJ55366.1"/>
    <property type="molecule type" value="Genomic_DNA"/>
</dbReference>
<proteinExistence type="predicted"/>
<reference evidence="1" key="1">
    <citation type="submission" date="2023-04" db="EMBL/GenBank/DDBJ databases">
        <title>Characterization and genome study of newly isolated Alicyclobacillus-specific phaga.</title>
        <authorList>
            <person name="Shymialevich D."/>
            <person name="Wojcicki M."/>
            <person name="Srednicka P."/>
            <person name="Swider O."/>
        </authorList>
    </citation>
    <scope>NUCLEOTIDE SEQUENCE</scope>
</reference>
<name>A0AAT9V8F6_9CAUD</name>
<accession>A0AAT9V8F6</accession>
<sequence length="50" mass="5822">MDEMDKIKELKQKLIFHEMALDDAPFHGWSGEFINGYALALKRVKADIEK</sequence>
<gene>
    <name evidence="1" type="ORF">QB910_000122</name>
</gene>